<protein>
    <submittedName>
        <fullName evidence="9">S8 family peptidase</fullName>
    </submittedName>
</protein>
<evidence type="ECO:0000256" key="5">
    <source>
        <dbReference type="ARBA" id="ARBA00022825"/>
    </source>
</evidence>
<sequence length="879" mass="91328">MAVLAASLALFACGGGGGSSSGDDGGEGGDGGGDAPSGPALSGTITIESRTRVDSDTADDSRTGTAIENDPVALAQWLPETGTVGGYLSATAGIYPDDSLNGPVFSYNQDTIDSFRIRLNDGDRVVLQVFAASSVDPEVAMIISPPSGGDICGNDCFGPPPFSHQVSLPDGDTVEHVVRIGAAGGGPFRYVLTVSAEGARSTSVAFPEPALVEDQAIVVMDTATSAAQGAGPLRSAAAGGPDYRPLAPGVWAVSRPQTAALRSQSVDRREDTVAWIRSLQQQPGVRLAEPNYRYHGLAVNPGNDNLYRLQWHYPLISLPVAWQSAPNGGRGVGVAVMDTGLFSSQPASYGNWHPDLSANVIGFSGEILDFVSGELDIDSEDNQQRDVNPADPGDGRSQASNFHGTHVAGIVAGVDNQQGIIGVAPESTLYPVRVLGRDGSGSTADLVAALNWAATRSDVDVINLSLGGSAPSDALRQAIDRAHNAGKLVVAAAGNEGTDQLTYPAAFERVVGVGAVDGAKVRASYSNIGGSVDLVAPGGDATRDANLDGDADLIISAWGDDSQGRFEPMYAGLQGTSMAAPHVSGVYALMKGAAQDQGLDVTPDDFFAMLASGELTDPLGNRTEYGAGLINAVKAVDAALAGATPVVLAAEPSSLQFSEARATQTLNLTVYPAGQPVTVQLVASVPGWLSLSPQPVVGQAPPETLQVSVDLDQLNQDTSYATELAFSYDAAGQQRELAVPITVRRVDPEDQRDAGRHYVLLVDPDDEVETQQAVVVVSNGQYRFEFADAAPGEYLLVAGTDIDNNGRICENGEACAEYPVIGLPEPVALGEAPVSGVVMNTGFRRPTLSEMGLPRYGFKGYRVPRPQHTATRHYQGGRP</sequence>
<dbReference type="InterPro" id="IPR000209">
    <property type="entry name" value="Peptidase_S8/S53_dom"/>
</dbReference>
<dbReference type="EMBL" id="JAWIIJ010000002">
    <property type="protein sequence ID" value="MDV2077771.1"/>
    <property type="molecule type" value="Genomic_DNA"/>
</dbReference>
<evidence type="ECO:0000259" key="8">
    <source>
        <dbReference type="Pfam" id="PF00082"/>
    </source>
</evidence>
<reference evidence="9 10" key="1">
    <citation type="submission" date="2023-10" db="EMBL/GenBank/DDBJ databases">
        <title>Characteristics and mechanism of a salt-tolerant marine origin heterotrophic nitrifying- aerobic denitrifying bacteria Marinobacter xestospongiae HN1.</title>
        <authorList>
            <person name="Qi R."/>
        </authorList>
    </citation>
    <scope>NUCLEOTIDE SEQUENCE [LARGE SCALE GENOMIC DNA]</scope>
    <source>
        <strain evidence="9 10">HN1</strain>
    </source>
</reference>
<feature type="domain" description="Peptidase S8/S53" evidence="8">
    <location>
        <begin position="329"/>
        <end position="605"/>
    </location>
</feature>
<evidence type="ECO:0000256" key="6">
    <source>
        <dbReference type="PROSITE-ProRule" id="PRU01240"/>
    </source>
</evidence>
<dbReference type="InterPro" id="IPR036852">
    <property type="entry name" value="Peptidase_S8/S53_dom_sf"/>
</dbReference>
<dbReference type="RefSeq" id="WP_316972651.1">
    <property type="nucleotide sequence ID" value="NZ_JAWIIJ010000002.1"/>
</dbReference>
<dbReference type="PROSITE" id="PS00137">
    <property type="entry name" value="SUBTILASE_HIS"/>
    <property type="match status" value="1"/>
</dbReference>
<dbReference type="CDD" id="cd07477">
    <property type="entry name" value="Peptidases_S8_Subtilisin_subset"/>
    <property type="match status" value="1"/>
</dbReference>
<dbReference type="PROSITE" id="PS00138">
    <property type="entry name" value="SUBTILASE_SER"/>
    <property type="match status" value="1"/>
</dbReference>
<dbReference type="InterPro" id="IPR015500">
    <property type="entry name" value="Peptidase_S8_subtilisin-rel"/>
</dbReference>
<dbReference type="PANTHER" id="PTHR43806">
    <property type="entry name" value="PEPTIDASE S8"/>
    <property type="match status" value="1"/>
</dbReference>
<keyword evidence="4 6" id="KW-0378">Hydrolase</keyword>
<feature type="region of interest" description="Disordered" evidence="7">
    <location>
        <begin position="17"/>
        <end position="43"/>
    </location>
</feature>
<organism evidence="9 10">
    <name type="scientific">Marinobacter xestospongiae</name>
    <dbReference type="NCBI Taxonomy" id="994319"/>
    <lineage>
        <taxon>Bacteria</taxon>
        <taxon>Pseudomonadati</taxon>
        <taxon>Pseudomonadota</taxon>
        <taxon>Gammaproteobacteria</taxon>
        <taxon>Pseudomonadales</taxon>
        <taxon>Marinobacteraceae</taxon>
        <taxon>Marinobacter</taxon>
    </lineage>
</organism>
<dbReference type="Proteomes" id="UP001269819">
    <property type="component" value="Unassembled WGS sequence"/>
</dbReference>
<evidence type="ECO:0000256" key="7">
    <source>
        <dbReference type="SAM" id="MobiDB-lite"/>
    </source>
</evidence>
<dbReference type="InterPro" id="IPR050131">
    <property type="entry name" value="Peptidase_S8_subtilisin-like"/>
</dbReference>
<dbReference type="PIRSF" id="PIRSF037893">
    <property type="entry name" value="Subtilisin_rel_Maqu_2796"/>
    <property type="match status" value="1"/>
</dbReference>
<dbReference type="PROSITE" id="PS51892">
    <property type="entry name" value="SUBTILASE"/>
    <property type="match status" value="1"/>
</dbReference>
<dbReference type="PANTHER" id="PTHR43806:SF11">
    <property type="entry name" value="CEREVISIN-RELATED"/>
    <property type="match status" value="1"/>
</dbReference>
<evidence type="ECO:0000313" key="10">
    <source>
        <dbReference type="Proteomes" id="UP001269819"/>
    </source>
</evidence>
<gene>
    <name evidence="9" type="ORF">RYS15_03720</name>
</gene>
<dbReference type="InterPro" id="IPR034202">
    <property type="entry name" value="Subtilisin_Carlsberg-like"/>
</dbReference>
<dbReference type="Gene3D" id="3.40.50.200">
    <property type="entry name" value="Peptidase S8/S53 domain"/>
    <property type="match status" value="1"/>
</dbReference>
<evidence type="ECO:0000256" key="2">
    <source>
        <dbReference type="ARBA" id="ARBA00022670"/>
    </source>
</evidence>
<evidence type="ECO:0000256" key="1">
    <source>
        <dbReference type="ARBA" id="ARBA00011073"/>
    </source>
</evidence>
<dbReference type="InterPro" id="IPR017309">
    <property type="entry name" value="Pept_S8A_subtilisin_proteobac"/>
</dbReference>
<dbReference type="Pfam" id="PF00082">
    <property type="entry name" value="Peptidase_S8"/>
    <property type="match status" value="1"/>
</dbReference>
<feature type="active site" description="Charge relay system" evidence="6">
    <location>
        <position position="577"/>
    </location>
</feature>
<name>A0ABU3VU22_9GAMM</name>
<comment type="caution">
    <text evidence="9">The sequence shown here is derived from an EMBL/GenBank/DDBJ whole genome shotgun (WGS) entry which is preliminary data.</text>
</comment>
<evidence type="ECO:0000256" key="3">
    <source>
        <dbReference type="ARBA" id="ARBA00022723"/>
    </source>
</evidence>
<accession>A0ABU3VU22</accession>
<keyword evidence="2 6" id="KW-0645">Protease</keyword>
<dbReference type="InterPro" id="IPR022398">
    <property type="entry name" value="Peptidase_S8_His-AS"/>
</dbReference>
<feature type="region of interest" description="Disordered" evidence="7">
    <location>
        <begin position="381"/>
        <end position="401"/>
    </location>
</feature>
<evidence type="ECO:0000313" key="9">
    <source>
        <dbReference type="EMBL" id="MDV2077771.1"/>
    </source>
</evidence>
<keyword evidence="5 6" id="KW-0720">Serine protease</keyword>
<comment type="similarity">
    <text evidence="1 6">Belongs to the peptidase S8 family.</text>
</comment>
<dbReference type="PRINTS" id="PR00723">
    <property type="entry name" value="SUBTILISIN"/>
</dbReference>
<dbReference type="InterPro" id="IPR023828">
    <property type="entry name" value="Peptidase_S8_Ser-AS"/>
</dbReference>
<dbReference type="SUPFAM" id="SSF52743">
    <property type="entry name" value="Subtilisin-like"/>
    <property type="match status" value="1"/>
</dbReference>
<feature type="active site" description="Charge relay system" evidence="6">
    <location>
        <position position="403"/>
    </location>
</feature>
<keyword evidence="10" id="KW-1185">Reference proteome</keyword>
<keyword evidence="3" id="KW-0479">Metal-binding</keyword>
<feature type="active site" description="Charge relay system" evidence="6">
    <location>
        <position position="338"/>
    </location>
</feature>
<proteinExistence type="inferred from homology"/>
<evidence type="ECO:0000256" key="4">
    <source>
        <dbReference type="ARBA" id="ARBA00022801"/>
    </source>
</evidence>